<dbReference type="GO" id="GO:0051301">
    <property type="term" value="P:cell division"/>
    <property type="evidence" value="ECO:0007669"/>
    <property type="project" value="UniProtKB-KW"/>
</dbReference>
<organism evidence="8 9">
    <name type="scientific">Cronartium quercuum f. sp. fusiforme G11</name>
    <dbReference type="NCBI Taxonomy" id="708437"/>
    <lineage>
        <taxon>Eukaryota</taxon>
        <taxon>Fungi</taxon>
        <taxon>Dikarya</taxon>
        <taxon>Basidiomycota</taxon>
        <taxon>Pucciniomycotina</taxon>
        <taxon>Pucciniomycetes</taxon>
        <taxon>Pucciniales</taxon>
        <taxon>Coleosporiaceae</taxon>
        <taxon>Cronartium</taxon>
    </lineage>
</organism>
<keyword evidence="5" id="KW-0131">Cell cycle</keyword>
<evidence type="ECO:0000256" key="4">
    <source>
        <dbReference type="ARBA" id="ARBA00022786"/>
    </source>
</evidence>
<keyword evidence="9" id="KW-1185">Reference proteome</keyword>
<dbReference type="Gene3D" id="1.10.10.10">
    <property type="entry name" value="Winged helix-like DNA-binding domain superfamily/Winged helix DNA-binding domain"/>
    <property type="match status" value="1"/>
</dbReference>
<name>A0A9P6TB16_9BASI</name>
<evidence type="ECO:0000256" key="1">
    <source>
        <dbReference type="ARBA" id="ARBA00016068"/>
    </source>
</evidence>
<comment type="caution">
    <text evidence="8">The sequence shown here is derived from an EMBL/GenBank/DDBJ whole genome shotgun (WGS) entry which is preliminary data.</text>
</comment>
<dbReference type="GO" id="GO:0007091">
    <property type="term" value="P:metaphase/anaphase transition of mitotic cell cycle"/>
    <property type="evidence" value="ECO:0007669"/>
    <property type="project" value="TreeGrafter"/>
</dbReference>
<evidence type="ECO:0000259" key="7">
    <source>
        <dbReference type="PROSITE" id="PS50069"/>
    </source>
</evidence>
<evidence type="ECO:0000313" key="9">
    <source>
        <dbReference type="Proteomes" id="UP000886653"/>
    </source>
</evidence>
<dbReference type="InterPro" id="IPR014786">
    <property type="entry name" value="ANAPC2_C"/>
</dbReference>
<accession>A0A9P6TB16</accession>
<dbReference type="PROSITE" id="PS50069">
    <property type="entry name" value="CULLIN_2"/>
    <property type="match status" value="1"/>
</dbReference>
<dbReference type="OrthoDB" id="5581181at2759"/>
<dbReference type="GO" id="GO:0070979">
    <property type="term" value="P:protein K11-linked ubiquitination"/>
    <property type="evidence" value="ECO:0007669"/>
    <property type="project" value="TreeGrafter"/>
</dbReference>
<evidence type="ECO:0000256" key="3">
    <source>
        <dbReference type="ARBA" id="ARBA00022776"/>
    </source>
</evidence>
<evidence type="ECO:0000313" key="8">
    <source>
        <dbReference type="EMBL" id="KAG0145209.1"/>
    </source>
</evidence>
<dbReference type="InterPro" id="IPR016158">
    <property type="entry name" value="Cullin_homology"/>
</dbReference>
<keyword evidence="2" id="KW-0132">Cell division</keyword>
<protein>
    <recommendedName>
        <fullName evidence="1">Anaphase-promoting complex subunit 2</fullName>
    </recommendedName>
</protein>
<dbReference type="SMART" id="SM01013">
    <property type="entry name" value="APC2"/>
    <property type="match status" value="1"/>
</dbReference>
<evidence type="ECO:0000256" key="6">
    <source>
        <dbReference type="PROSITE-ProRule" id="PRU00330"/>
    </source>
</evidence>
<dbReference type="InterPro" id="IPR059120">
    <property type="entry name" value="Cullin-like_AB"/>
</dbReference>
<dbReference type="InterPro" id="IPR036390">
    <property type="entry name" value="WH_DNA-bd_sf"/>
</dbReference>
<comment type="similarity">
    <text evidence="6">Belongs to the cullin family.</text>
</comment>
<reference evidence="8" key="1">
    <citation type="submission" date="2013-11" db="EMBL/GenBank/DDBJ databases">
        <title>Genome sequence of the fusiform rust pathogen reveals effectors for host alternation and coevolution with pine.</title>
        <authorList>
            <consortium name="DOE Joint Genome Institute"/>
            <person name="Smith K."/>
            <person name="Pendleton A."/>
            <person name="Kubisiak T."/>
            <person name="Anderson C."/>
            <person name="Salamov A."/>
            <person name="Aerts A."/>
            <person name="Riley R."/>
            <person name="Clum A."/>
            <person name="Lindquist E."/>
            <person name="Ence D."/>
            <person name="Campbell M."/>
            <person name="Kronenberg Z."/>
            <person name="Feau N."/>
            <person name="Dhillon B."/>
            <person name="Hamelin R."/>
            <person name="Burleigh J."/>
            <person name="Smith J."/>
            <person name="Yandell M."/>
            <person name="Nelson C."/>
            <person name="Grigoriev I."/>
            <person name="Davis J."/>
        </authorList>
    </citation>
    <scope>NUCLEOTIDE SEQUENCE</scope>
    <source>
        <strain evidence="8">G11</strain>
    </source>
</reference>
<dbReference type="Pfam" id="PF08672">
    <property type="entry name" value="ANAPC2"/>
    <property type="match status" value="1"/>
</dbReference>
<dbReference type="Proteomes" id="UP000886653">
    <property type="component" value="Unassembled WGS sequence"/>
</dbReference>
<gene>
    <name evidence="8" type="ORF">CROQUDRAFT_64206</name>
</gene>
<dbReference type="PANTHER" id="PTHR45957:SF1">
    <property type="entry name" value="ANAPHASE-PROMOTING COMPLEX SUBUNIT 2"/>
    <property type="match status" value="1"/>
</dbReference>
<dbReference type="SUPFAM" id="SSF46785">
    <property type="entry name" value="Winged helix' DNA-binding domain"/>
    <property type="match status" value="1"/>
</dbReference>
<keyword evidence="4" id="KW-0833">Ubl conjugation pathway</keyword>
<sequence>MTFLITLEELQSARKNPSSGHLSKHPNIGAAIKTLRAFLKPQWPVLERLVPNLSPPSDQLLWSTACIVECSLEVEVFEWYKDTVTRCFSKVEEEIKQMTIEWTDSADYHPVLRLLSRWHLIYLTWYEPLRILAPNLVFSKEITTGEAYRKHFCSLLLPCIPTLFPSGLKKLFTEDLMNSILFAPQSTDSNATPIQQLASLGLLEPFQPIIFSVGYEAIDERIESVCRGVWNDSEACLEGVLAWFRKVVGLWLFKIFESGVVEQEGEREQAIAIMRPAISRFEYHIYKCISELRISELFDIIVDFPESLPAVQDLRLCLSKTEQRSLLVHTLQESNRKRLLHPGADTQDIITQYISLMKALRVLDPPGVLLSCVGQPVRTYLRSREDTIRCIVTSLVEPGHSLGDELDQASFRKERVVSASGAPFAIEEEIDYSLPVWTPDPVDAPAGYKNGLKEDAIESLVSIYENRDGFVKELQVLLASRLLAVKGFDVSLELARVEILKLKFGEVSLQPCDIMLKDLADSKRADTSVHQVAPGLPIHVIIISHFFWPELASSTFRSSPRLIELQKSFENAYSQLKVDRRLRWMTQLGTVELDIELEDRMVSVEVSTLQASVIELFELQDTWTIEKLAKTLRLMNEPSHVRNALYFWSNHEVLKEIESGVWKLFESVEAFNLSAVRTSRHVIEEPPRQIDSSQAKVEKIRVFSAFILGMLKNLGSLPLERIYMTLNTVMPAFKGTTRDELGSLLESMQREGSVVVIGELWKMVK</sequence>
<dbReference type="GO" id="GO:0006511">
    <property type="term" value="P:ubiquitin-dependent protein catabolic process"/>
    <property type="evidence" value="ECO:0007669"/>
    <property type="project" value="InterPro"/>
</dbReference>
<dbReference type="AlphaFoldDB" id="A0A9P6TB16"/>
<dbReference type="Gene3D" id="3.30.230.130">
    <property type="entry name" value="Cullin, Chain C, Domain 2"/>
    <property type="match status" value="1"/>
</dbReference>
<dbReference type="InterPro" id="IPR044554">
    <property type="entry name" value="ANAPC2"/>
</dbReference>
<dbReference type="SMART" id="SM00182">
    <property type="entry name" value="CULLIN"/>
    <property type="match status" value="1"/>
</dbReference>
<dbReference type="PANTHER" id="PTHR45957">
    <property type="entry name" value="ANAPHASE-PROMOTING COMPLEX SUBUNIT 2"/>
    <property type="match status" value="1"/>
</dbReference>
<keyword evidence="3" id="KW-0498">Mitosis</keyword>
<dbReference type="SUPFAM" id="SSF75632">
    <property type="entry name" value="Cullin homology domain"/>
    <property type="match status" value="1"/>
</dbReference>
<dbReference type="Gene3D" id="1.20.1310.10">
    <property type="entry name" value="Cullin Repeats"/>
    <property type="match status" value="1"/>
</dbReference>
<feature type="domain" description="Cullin family profile" evidence="7">
    <location>
        <begin position="455"/>
        <end position="634"/>
    </location>
</feature>
<dbReference type="InterPro" id="IPR036388">
    <property type="entry name" value="WH-like_DNA-bd_sf"/>
</dbReference>
<dbReference type="Pfam" id="PF25773">
    <property type="entry name" value="TPR_ANAPC2"/>
    <property type="match status" value="1"/>
</dbReference>
<proteinExistence type="inferred from homology"/>
<dbReference type="EMBL" id="MU167281">
    <property type="protein sequence ID" value="KAG0145209.1"/>
    <property type="molecule type" value="Genomic_DNA"/>
</dbReference>
<evidence type="ECO:0000256" key="5">
    <source>
        <dbReference type="ARBA" id="ARBA00023306"/>
    </source>
</evidence>
<dbReference type="InterPro" id="IPR057975">
    <property type="entry name" value="TPR_ANAPC2"/>
</dbReference>
<dbReference type="Pfam" id="PF26557">
    <property type="entry name" value="Cullin_AB"/>
    <property type="match status" value="1"/>
</dbReference>
<dbReference type="InterPro" id="IPR036317">
    <property type="entry name" value="Cullin_homology_sf"/>
</dbReference>
<dbReference type="GO" id="GO:0005680">
    <property type="term" value="C:anaphase-promoting complex"/>
    <property type="evidence" value="ECO:0007669"/>
    <property type="project" value="TreeGrafter"/>
</dbReference>
<dbReference type="GO" id="GO:0031625">
    <property type="term" value="F:ubiquitin protein ligase binding"/>
    <property type="evidence" value="ECO:0007669"/>
    <property type="project" value="InterPro"/>
</dbReference>
<evidence type="ECO:0000256" key="2">
    <source>
        <dbReference type="ARBA" id="ARBA00022618"/>
    </source>
</evidence>